<evidence type="ECO:0000313" key="3">
    <source>
        <dbReference type="Proteomes" id="UP000509510"/>
    </source>
</evidence>
<feature type="region of interest" description="Disordered" evidence="1">
    <location>
        <begin position="88"/>
        <end position="157"/>
    </location>
</feature>
<name>A0A7H8QQN0_TALRU</name>
<dbReference type="AlphaFoldDB" id="A0A7H8QQN0"/>
<reference evidence="3" key="1">
    <citation type="submission" date="2020-06" db="EMBL/GenBank/DDBJ databases">
        <title>A chromosome-scale genome assembly of Talaromyces rugulosus W13939.</title>
        <authorList>
            <person name="Wang B."/>
            <person name="Guo L."/>
            <person name="Ye K."/>
            <person name="Wang L."/>
        </authorList>
    </citation>
    <scope>NUCLEOTIDE SEQUENCE [LARGE SCALE GENOMIC DNA]</scope>
    <source>
        <strain evidence="3">W13939</strain>
    </source>
</reference>
<feature type="compositionally biased region" description="Basic and acidic residues" evidence="1">
    <location>
        <begin position="96"/>
        <end position="120"/>
    </location>
</feature>
<dbReference type="EMBL" id="CP055899">
    <property type="protein sequence ID" value="QKX56169.1"/>
    <property type="molecule type" value="Genomic_DNA"/>
</dbReference>
<organism evidence="2 3">
    <name type="scientific">Talaromyces rugulosus</name>
    <name type="common">Penicillium rugulosum</name>
    <dbReference type="NCBI Taxonomy" id="121627"/>
    <lineage>
        <taxon>Eukaryota</taxon>
        <taxon>Fungi</taxon>
        <taxon>Dikarya</taxon>
        <taxon>Ascomycota</taxon>
        <taxon>Pezizomycotina</taxon>
        <taxon>Eurotiomycetes</taxon>
        <taxon>Eurotiomycetidae</taxon>
        <taxon>Eurotiales</taxon>
        <taxon>Trichocomaceae</taxon>
        <taxon>Talaromyces</taxon>
        <taxon>Talaromyces sect. Islandici</taxon>
    </lineage>
</organism>
<proteinExistence type="predicted"/>
<dbReference type="GeneID" id="55990774"/>
<dbReference type="RefSeq" id="XP_035342347.1">
    <property type="nucleotide sequence ID" value="XM_035486454.1"/>
</dbReference>
<sequence length="157" mass="17761">MLSKRGDTNGDLYHVRKNHDFFYEDPVLRRPVESNTSYGRSEITHLSRRGKDSAAQILDSHGKNKNNLPRGDTNCQDWTGTRDYWKENVGQSSEDIGNRLQRDGRSWIPKPTEEPSRRGPADATFGREQIRQPTGRLNMDKFAGLSGLSGGSGKSRR</sequence>
<protein>
    <submittedName>
        <fullName evidence="2">Uncharacterized protein</fullName>
    </submittedName>
</protein>
<dbReference type="OrthoDB" id="4473921at2759"/>
<evidence type="ECO:0000313" key="2">
    <source>
        <dbReference type="EMBL" id="QKX56169.1"/>
    </source>
</evidence>
<dbReference type="Proteomes" id="UP000509510">
    <property type="component" value="Chromosome II"/>
</dbReference>
<dbReference type="KEGG" id="trg:TRUGW13939_03269"/>
<feature type="compositionally biased region" description="Gly residues" evidence="1">
    <location>
        <begin position="147"/>
        <end position="157"/>
    </location>
</feature>
<accession>A0A7H8QQN0</accession>
<gene>
    <name evidence="2" type="ORF">TRUGW13939_03269</name>
</gene>
<evidence type="ECO:0000256" key="1">
    <source>
        <dbReference type="SAM" id="MobiDB-lite"/>
    </source>
</evidence>
<keyword evidence="3" id="KW-1185">Reference proteome</keyword>